<dbReference type="EMBL" id="JAJFAZ020000007">
    <property type="protein sequence ID" value="KAI5317055.1"/>
    <property type="molecule type" value="Genomic_DNA"/>
</dbReference>
<evidence type="ECO:0000313" key="2">
    <source>
        <dbReference type="EMBL" id="KAI5317055.1"/>
    </source>
</evidence>
<dbReference type="GO" id="GO:0016705">
    <property type="term" value="F:oxidoreductase activity, acting on paired donors, with incorporation or reduction of molecular oxygen"/>
    <property type="evidence" value="ECO:0007669"/>
    <property type="project" value="InterPro"/>
</dbReference>
<evidence type="ECO:0000313" key="3">
    <source>
        <dbReference type="Proteomes" id="UP001054821"/>
    </source>
</evidence>
<name>A0AAD4V1U0_PRUDU</name>
<dbReference type="SUPFAM" id="SSF48264">
    <property type="entry name" value="Cytochrome P450"/>
    <property type="match status" value="1"/>
</dbReference>
<dbReference type="AlphaFoldDB" id="A0AAD4V1U0"/>
<dbReference type="GO" id="GO:0004497">
    <property type="term" value="F:monooxygenase activity"/>
    <property type="evidence" value="ECO:0007669"/>
    <property type="project" value="InterPro"/>
</dbReference>
<reference evidence="2 3" key="1">
    <citation type="journal article" date="2022" name="G3 (Bethesda)">
        <title>Whole-genome sequence and methylome profiling of the almond [Prunus dulcis (Mill.) D.A. Webb] cultivar 'Nonpareil'.</title>
        <authorList>
            <person name="D'Amico-Willman K.M."/>
            <person name="Ouma W.Z."/>
            <person name="Meulia T."/>
            <person name="Sideli G.M."/>
            <person name="Gradziel T.M."/>
            <person name="Fresnedo-Ramirez J."/>
        </authorList>
    </citation>
    <scope>NUCLEOTIDE SEQUENCE [LARGE SCALE GENOMIC DNA]</scope>
    <source>
        <strain evidence="2">Clone GOH B32 T37-40</strain>
    </source>
</reference>
<sequence length="247" mass="28594">MDEFNKYPWGSISFECMQDSLLFAPEKKESDEDNDGKGKGQKKGKKAVRSSVRKGKKNVEDEKRKRINRPAWNIKRLSCAFQIWAYELITELRIPPLRYCKRIEELVPRICRWESTDKVPEFTKLNTYIFQSKQHKYGMRHTDISAGTLVGSTKERVGHTIKIEGPIFYGVHLDQALHENPTKFDPWRWEDYKEMSKKVIVFGGGVRLYPGAELAKDDLHPVSSRTMPSPSHKTEDAGEESDKTEVE</sequence>
<dbReference type="InterPro" id="IPR036396">
    <property type="entry name" value="Cyt_P450_sf"/>
</dbReference>
<dbReference type="Pfam" id="PF00067">
    <property type="entry name" value="p450"/>
    <property type="match status" value="1"/>
</dbReference>
<dbReference type="InterPro" id="IPR001128">
    <property type="entry name" value="Cyt_P450"/>
</dbReference>
<feature type="compositionally biased region" description="Basic and acidic residues" evidence="1">
    <location>
        <begin position="25"/>
        <end position="38"/>
    </location>
</feature>
<dbReference type="Gene3D" id="1.10.630.10">
    <property type="entry name" value="Cytochrome P450"/>
    <property type="match status" value="1"/>
</dbReference>
<protein>
    <submittedName>
        <fullName evidence="2">Uncharacterized protein</fullName>
    </submittedName>
</protein>
<feature type="region of interest" description="Disordered" evidence="1">
    <location>
        <begin position="217"/>
        <end position="247"/>
    </location>
</feature>
<feature type="compositionally biased region" description="Basic residues" evidence="1">
    <location>
        <begin position="39"/>
        <end position="56"/>
    </location>
</feature>
<keyword evidence="3" id="KW-1185">Reference proteome</keyword>
<comment type="caution">
    <text evidence="2">The sequence shown here is derived from an EMBL/GenBank/DDBJ whole genome shotgun (WGS) entry which is preliminary data.</text>
</comment>
<feature type="compositionally biased region" description="Basic and acidic residues" evidence="1">
    <location>
        <begin position="232"/>
        <end position="247"/>
    </location>
</feature>
<dbReference type="GO" id="GO:0005506">
    <property type="term" value="F:iron ion binding"/>
    <property type="evidence" value="ECO:0007669"/>
    <property type="project" value="InterPro"/>
</dbReference>
<dbReference type="Proteomes" id="UP001054821">
    <property type="component" value="Chromosome 7"/>
</dbReference>
<accession>A0AAD4V1U0</accession>
<proteinExistence type="predicted"/>
<organism evidence="2 3">
    <name type="scientific">Prunus dulcis</name>
    <name type="common">Almond</name>
    <name type="synonym">Amygdalus dulcis</name>
    <dbReference type="NCBI Taxonomy" id="3755"/>
    <lineage>
        <taxon>Eukaryota</taxon>
        <taxon>Viridiplantae</taxon>
        <taxon>Streptophyta</taxon>
        <taxon>Embryophyta</taxon>
        <taxon>Tracheophyta</taxon>
        <taxon>Spermatophyta</taxon>
        <taxon>Magnoliopsida</taxon>
        <taxon>eudicotyledons</taxon>
        <taxon>Gunneridae</taxon>
        <taxon>Pentapetalae</taxon>
        <taxon>rosids</taxon>
        <taxon>fabids</taxon>
        <taxon>Rosales</taxon>
        <taxon>Rosaceae</taxon>
        <taxon>Amygdaloideae</taxon>
        <taxon>Amygdaleae</taxon>
        <taxon>Prunus</taxon>
    </lineage>
</organism>
<gene>
    <name evidence="2" type="ORF">L3X38_036762</name>
</gene>
<evidence type="ECO:0000256" key="1">
    <source>
        <dbReference type="SAM" id="MobiDB-lite"/>
    </source>
</evidence>
<dbReference type="GO" id="GO:0020037">
    <property type="term" value="F:heme binding"/>
    <property type="evidence" value="ECO:0007669"/>
    <property type="project" value="InterPro"/>
</dbReference>
<feature type="region of interest" description="Disordered" evidence="1">
    <location>
        <begin position="25"/>
        <end position="62"/>
    </location>
</feature>